<gene>
    <name evidence="2" type="ORF">yc1106_04942</name>
</gene>
<dbReference type="AlphaFoldDB" id="A0A9Q8ZBD2"/>
<dbReference type="EMBL" id="CP089276">
    <property type="protein sequence ID" value="USP77668.1"/>
    <property type="molecule type" value="Genomic_DNA"/>
</dbReference>
<dbReference type="OrthoDB" id="3902828at2759"/>
<keyword evidence="3" id="KW-1185">Reference proteome</keyword>
<sequence>MHFSTITTVLAVVLGASASPTKNIELQTTKNVERQITTGVLLALTPEIAGKISSIYPLFGSSIITIFSNANCQGGWQLDVVAPGINNLEDFGFNDMARGIKANFRR</sequence>
<feature type="chain" id="PRO_5040319419" evidence="1">
    <location>
        <begin position="19"/>
        <end position="106"/>
    </location>
</feature>
<protein>
    <submittedName>
        <fullName evidence="2">Uncharacterized protein</fullName>
    </submittedName>
</protein>
<name>A0A9Q8ZBD2_CURCL</name>
<evidence type="ECO:0000313" key="3">
    <source>
        <dbReference type="Proteomes" id="UP001056012"/>
    </source>
</evidence>
<dbReference type="VEuPathDB" id="FungiDB:yc1106_04942"/>
<evidence type="ECO:0000256" key="1">
    <source>
        <dbReference type="SAM" id="SignalP"/>
    </source>
</evidence>
<proteinExistence type="predicted"/>
<keyword evidence="1" id="KW-0732">Signal</keyword>
<reference evidence="2" key="1">
    <citation type="submission" date="2021-12" db="EMBL/GenBank/DDBJ databases">
        <title>Curvularia clavata genome.</title>
        <authorList>
            <person name="Cao Y."/>
        </authorList>
    </citation>
    <scope>NUCLEOTIDE SEQUENCE</scope>
    <source>
        <strain evidence="2">Yc1106</strain>
    </source>
</reference>
<feature type="signal peptide" evidence="1">
    <location>
        <begin position="1"/>
        <end position="18"/>
    </location>
</feature>
<dbReference type="Proteomes" id="UP001056012">
    <property type="component" value="Chromosome 3"/>
</dbReference>
<accession>A0A9Q8ZBD2</accession>
<organism evidence="2 3">
    <name type="scientific">Curvularia clavata</name>
    <dbReference type="NCBI Taxonomy" id="95742"/>
    <lineage>
        <taxon>Eukaryota</taxon>
        <taxon>Fungi</taxon>
        <taxon>Dikarya</taxon>
        <taxon>Ascomycota</taxon>
        <taxon>Pezizomycotina</taxon>
        <taxon>Dothideomycetes</taxon>
        <taxon>Pleosporomycetidae</taxon>
        <taxon>Pleosporales</taxon>
        <taxon>Pleosporineae</taxon>
        <taxon>Pleosporaceae</taxon>
        <taxon>Curvularia</taxon>
    </lineage>
</organism>
<evidence type="ECO:0000313" key="2">
    <source>
        <dbReference type="EMBL" id="USP77668.1"/>
    </source>
</evidence>